<accession>X1VYX2</accession>
<dbReference type="AlphaFoldDB" id="X1VYX2"/>
<proteinExistence type="predicted"/>
<feature type="non-terminal residue" evidence="1">
    <location>
        <position position="1"/>
    </location>
</feature>
<dbReference type="EMBL" id="BARW01041727">
    <property type="protein sequence ID" value="GAJ17665.1"/>
    <property type="molecule type" value="Genomic_DNA"/>
</dbReference>
<protein>
    <submittedName>
        <fullName evidence="1">Uncharacterized protein</fullName>
    </submittedName>
</protein>
<evidence type="ECO:0000313" key="1">
    <source>
        <dbReference type="EMBL" id="GAJ17665.1"/>
    </source>
</evidence>
<reference evidence="1" key="1">
    <citation type="journal article" date="2014" name="Front. Microbiol.">
        <title>High frequency of phylogenetically diverse reductive dehalogenase-homologous genes in deep subseafloor sedimentary metagenomes.</title>
        <authorList>
            <person name="Kawai M."/>
            <person name="Futagami T."/>
            <person name="Toyoda A."/>
            <person name="Takaki Y."/>
            <person name="Nishi S."/>
            <person name="Hori S."/>
            <person name="Arai W."/>
            <person name="Tsubouchi T."/>
            <person name="Morono Y."/>
            <person name="Uchiyama I."/>
            <person name="Ito T."/>
            <person name="Fujiyama A."/>
            <person name="Inagaki F."/>
            <person name="Takami H."/>
        </authorList>
    </citation>
    <scope>NUCLEOTIDE SEQUENCE</scope>
    <source>
        <strain evidence="1">Expedition CK06-06</strain>
    </source>
</reference>
<organism evidence="1">
    <name type="scientific">marine sediment metagenome</name>
    <dbReference type="NCBI Taxonomy" id="412755"/>
    <lineage>
        <taxon>unclassified sequences</taxon>
        <taxon>metagenomes</taxon>
        <taxon>ecological metagenomes</taxon>
    </lineage>
</organism>
<sequence length="51" mass="5764">LIYIGREHFNIETPSFLNIAVRRIITHTVGEHGSQVVSGIVNLKITGYKRD</sequence>
<name>X1VYX2_9ZZZZ</name>
<gene>
    <name evidence="1" type="ORF">S12H4_62299</name>
</gene>
<comment type="caution">
    <text evidence="1">The sequence shown here is derived from an EMBL/GenBank/DDBJ whole genome shotgun (WGS) entry which is preliminary data.</text>
</comment>